<reference evidence="1" key="1">
    <citation type="submission" date="2013-12" db="EMBL/GenBank/DDBJ databases">
        <title>The Genome Sequence of Aphanomyces astaci APO3.</title>
        <authorList>
            <consortium name="The Broad Institute Genomics Platform"/>
            <person name="Russ C."/>
            <person name="Tyler B."/>
            <person name="van West P."/>
            <person name="Dieguez-Uribeondo J."/>
            <person name="Young S.K."/>
            <person name="Zeng Q."/>
            <person name="Gargeya S."/>
            <person name="Fitzgerald M."/>
            <person name="Abouelleil A."/>
            <person name="Alvarado L."/>
            <person name="Chapman S.B."/>
            <person name="Gainer-Dewar J."/>
            <person name="Goldberg J."/>
            <person name="Griggs A."/>
            <person name="Gujja S."/>
            <person name="Hansen M."/>
            <person name="Howarth C."/>
            <person name="Imamovic A."/>
            <person name="Ireland A."/>
            <person name="Larimer J."/>
            <person name="McCowan C."/>
            <person name="Murphy C."/>
            <person name="Pearson M."/>
            <person name="Poon T.W."/>
            <person name="Priest M."/>
            <person name="Roberts A."/>
            <person name="Saif S."/>
            <person name="Shea T."/>
            <person name="Sykes S."/>
            <person name="Wortman J."/>
            <person name="Nusbaum C."/>
            <person name="Birren B."/>
        </authorList>
    </citation>
    <scope>NUCLEOTIDE SEQUENCE [LARGE SCALE GENOMIC DNA]</scope>
    <source>
        <strain evidence="1">APO3</strain>
    </source>
</reference>
<sequence length="217" mass="24301">MEVVLEADGPALDQVDLDGDLPQSFVPYDMSDVGEFLWHAILKATMDEDTCVAWCMKVGLLPNAATCPKCDLAMSFALKSKRWRCRRAACAGGGSVERGMRFESWFKVIAEEEVARESGVDWYQYCRDLCSAEMLRAPMLVGGEGVTVEIDETSMKKKSKYNRGRYYPEHWKWFGVITGADRTKPALSRLIKKHIAPGTNIISDKFCSYVSAMNATT</sequence>
<gene>
    <name evidence="1" type="ORF">H257_11665</name>
</gene>
<dbReference type="STRING" id="112090.W4G3M5"/>
<dbReference type="InterPro" id="IPR053164">
    <property type="entry name" value="IS1016-like_transposase"/>
</dbReference>
<dbReference type="OrthoDB" id="6611384at2759"/>
<protein>
    <recommendedName>
        <fullName evidence="2">ISXO2-like transposase domain-containing protein</fullName>
    </recommendedName>
</protein>
<dbReference type="RefSeq" id="XP_009836964.1">
    <property type="nucleotide sequence ID" value="XM_009838662.1"/>
</dbReference>
<proteinExistence type="predicted"/>
<dbReference type="AlphaFoldDB" id="W4G3M5"/>
<dbReference type="PANTHER" id="PTHR47163">
    <property type="entry name" value="DDE_TNP_IS1595 DOMAIN-CONTAINING PROTEIN"/>
    <property type="match status" value="1"/>
</dbReference>
<accession>W4G3M5</accession>
<evidence type="ECO:0000313" key="1">
    <source>
        <dbReference type="EMBL" id="ETV73538.1"/>
    </source>
</evidence>
<name>W4G3M5_APHAT</name>
<dbReference type="EMBL" id="KI913148">
    <property type="protein sequence ID" value="ETV73538.1"/>
    <property type="molecule type" value="Genomic_DNA"/>
</dbReference>
<evidence type="ECO:0008006" key="2">
    <source>
        <dbReference type="Google" id="ProtNLM"/>
    </source>
</evidence>
<dbReference type="VEuPathDB" id="FungiDB:H257_11665"/>
<dbReference type="PANTHER" id="PTHR47163:SF2">
    <property type="entry name" value="SI:DKEY-17M8.2"/>
    <property type="match status" value="1"/>
</dbReference>
<dbReference type="GeneID" id="20813661"/>
<organism evidence="1">
    <name type="scientific">Aphanomyces astaci</name>
    <name type="common">Crayfish plague agent</name>
    <dbReference type="NCBI Taxonomy" id="112090"/>
    <lineage>
        <taxon>Eukaryota</taxon>
        <taxon>Sar</taxon>
        <taxon>Stramenopiles</taxon>
        <taxon>Oomycota</taxon>
        <taxon>Saprolegniomycetes</taxon>
        <taxon>Saprolegniales</taxon>
        <taxon>Verrucalvaceae</taxon>
        <taxon>Aphanomyces</taxon>
    </lineage>
</organism>